<proteinExistence type="predicted"/>
<gene>
    <name evidence="1" type="ORF">AOC36_05965</name>
</gene>
<evidence type="ECO:0000313" key="2">
    <source>
        <dbReference type="Proteomes" id="UP000063781"/>
    </source>
</evidence>
<dbReference type="KEGG" id="erl:AOC36_05965"/>
<name>A0A109UH45_9FIRM</name>
<dbReference type="Pfam" id="PF12643">
    <property type="entry name" value="MazG-like"/>
    <property type="match status" value="1"/>
</dbReference>
<keyword evidence="2" id="KW-1185">Reference proteome</keyword>
<dbReference type="OrthoDB" id="1649002at2"/>
<dbReference type="Gene3D" id="1.10.287.1080">
    <property type="entry name" value="MazG-like"/>
    <property type="match status" value="1"/>
</dbReference>
<reference evidence="1 2" key="1">
    <citation type="submission" date="2015-10" db="EMBL/GenBank/DDBJ databases">
        <title>Erysipelothrix larvae sp. LV19 isolated from the larval gut of the rhinoceros beetle, Trypoxylus dichotomus.</title>
        <authorList>
            <person name="Lim S."/>
            <person name="Kim B.-C."/>
        </authorList>
    </citation>
    <scope>NUCLEOTIDE SEQUENCE [LARGE SCALE GENOMIC DNA]</scope>
    <source>
        <strain evidence="1 2">LV19</strain>
    </source>
</reference>
<evidence type="ECO:0000313" key="1">
    <source>
        <dbReference type="EMBL" id="AMC93543.1"/>
    </source>
</evidence>
<sequence length="86" mass="10133">MTEIFEIIDAMRKQFGWDQSDTKETMSHFLLDEAKELVESLNEPEEAFKKELADVLMYAFAICMDEGYDVKTLIEDKANEVKQREY</sequence>
<accession>A0A109UH45</accession>
<dbReference type="SUPFAM" id="SSF101386">
    <property type="entry name" value="all-alpha NTP pyrophosphatases"/>
    <property type="match status" value="1"/>
</dbReference>
<dbReference type="STRING" id="1514105.AOC36_05965"/>
<dbReference type="GO" id="GO:0009143">
    <property type="term" value="P:nucleoside triphosphate catabolic process"/>
    <property type="evidence" value="ECO:0007669"/>
    <property type="project" value="InterPro"/>
</dbReference>
<dbReference type="Proteomes" id="UP000063781">
    <property type="component" value="Chromosome"/>
</dbReference>
<dbReference type="GO" id="GO:0047429">
    <property type="term" value="F:nucleoside triphosphate diphosphatase activity"/>
    <property type="evidence" value="ECO:0007669"/>
    <property type="project" value="InterPro"/>
</dbReference>
<dbReference type="EMBL" id="CP013213">
    <property type="protein sequence ID" value="AMC93543.1"/>
    <property type="molecule type" value="Genomic_DNA"/>
</dbReference>
<protein>
    <submittedName>
        <fullName evidence="1">MagZ family protein</fullName>
    </submittedName>
</protein>
<dbReference type="AlphaFoldDB" id="A0A109UH45"/>
<dbReference type="InterPro" id="IPR025984">
    <property type="entry name" value="DCTPP"/>
</dbReference>
<organism evidence="1 2">
    <name type="scientific">Erysipelothrix larvae</name>
    <dbReference type="NCBI Taxonomy" id="1514105"/>
    <lineage>
        <taxon>Bacteria</taxon>
        <taxon>Bacillati</taxon>
        <taxon>Bacillota</taxon>
        <taxon>Erysipelotrichia</taxon>
        <taxon>Erysipelotrichales</taxon>
        <taxon>Erysipelotrichaceae</taxon>
        <taxon>Erysipelothrix</taxon>
    </lineage>
</organism>